<sequence length="72" mass="8646">MLAENLHDDILHLQTRCLYQLFIIFSLLHLTLEAEPISSPVNYLHKCFHWRFIKNHIISTKPYCPTNRRCTH</sequence>
<name>A0A1D6H9N4_MAIZE</name>
<dbReference type="AlphaFoldDB" id="A0A1D6H9N4"/>
<reference evidence="1" key="1">
    <citation type="submission" date="2015-12" db="EMBL/GenBank/DDBJ databases">
        <title>Update maize B73 reference genome by single molecule sequencing technologies.</title>
        <authorList>
            <consortium name="Maize Genome Sequencing Project"/>
            <person name="Ware D."/>
        </authorList>
    </citation>
    <scope>NUCLEOTIDE SEQUENCE</scope>
    <source>
        <tissue evidence="1">Seedling</tissue>
    </source>
</reference>
<dbReference type="EMBL" id="CM000781">
    <property type="protein sequence ID" value="AQK71406.1"/>
    <property type="molecule type" value="Genomic_DNA"/>
</dbReference>
<keyword evidence="1" id="KW-0808">Transferase</keyword>
<protein>
    <submittedName>
        <fullName evidence="1">Serine/threonine-protein kinase CTR1</fullName>
    </submittedName>
</protein>
<gene>
    <name evidence="1" type="ORF">ZEAMMB73_Zm00001d016675</name>
</gene>
<evidence type="ECO:0000313" key="1">
    <source>
        <dbReference type="EMBL" id="AQK71406.1"/>
    </source>
</evidence>
<accession>A0A1D6H9N4</accession>
<organism evidence="1">
    <name type="scientific">Zea mays</name>
    <name type="common">Maize</name>
    <dbReference type="NCBI Taxonomy" id="4577"/>
    <lineage>
        <taxon>Eukaryota</taxon>
        <taxon>Viridiplantae</taxon>
        <taxon>Streptophyta</taxon>
        <taxon>Embryophyta</taxon>
        <taxon>Tracheophyta</taxon>
        <taxon>Spermatophyta</taxon>
        <taxon>Magnoliopsida</taxon>
        <taxon>Liliopsida</taxon>
        <taxon>Poales</taxon>
        <taxon>Poaceae</taxon>
        <taxon>PACMAD clade</taxon>
        <taxon>Panicoideae</taxon>
        <taxon>Andropogonodae</taxon>
        <taxon>Andropogoneae</taxon>
        <taxon>Tripsacinae</taxon>
        <taxon>Zea</taxon>
    </lineage>
</organism>
<keyword evidence="1" id="KW-0418">Kinase</keyword>
<proteinExistence type="predicted"/>
<dbReference type="GO" id="GO:0016301">
    <property type="term" value="F:kinase activity"/>
    <property type="evidence" value="ECO:0007669"/>
    <property type="project" value="UniProtKB-KW"/>
</dbReference>